<gene>
    <name evidence="1" type="primary">proC</name>
    <name evidence="6" type="ORF">KS419_18655</name>
</gene>
<dbReference type="PIRSF" id="PIRSF000193">
    <property type="entry name" value="Pyrrol-5-carb_rd"/>
    <property type="match status" value="1"/>
</dbReference>
<comment type="catalytic activity">
    <reaction evidence="1 3">
        <text>L-proline + NADP(+) = (S)-1-pyrroline-5-carboxylate + NADPH + 2 H(+)</text>
        <dbReference type="Rhea" id="RHEA:14109"/>
        <dbReference type="ChEBI" id="CHEBI:15378"/>
        <dbReference type="ChEBI" id="CHEBI:17388"/>
        <dbReference type="ChEBI" id="CHEBI:57783"/>
        <dbReference type="ChEBI" id="CHEBI:58349"/>
        <dbReference type="ChEBI" id="CHEBI:60039"/>
        <dbReference type="EC" id="1.5.1.2"/>
    </reaction>
</comment>
<dbReference type="InterPro" id="IPR053790">
    <property type="entry name" value="P5CR-like_CS"/>
</dbReference>
<name>A0ABS6JN55_9BACI</name>
<keyword evidence="1 3" id="KW-0028">Amino-acid biosynthesis</keyword>
<keyword evidence="1 3" id="KW-0560">Oxidoreductase</keyword>
<comment type="similarity">
    <text evidence="1 3">Belongs to the pyrroline-5-carboxylate reductase family.</text>
</comment>
<dbReference type="Pfam" id="PF03807">
    <property type="entry name" value="F420_oxidored"/>
    <property type="match status" value="1"/>
</dbReference>
<accession>A0ABS6JN55</accession>
<dbReference type="Pfam" id="PF14748">
    <property type="entry name" value="P5CR_dimer"/>
    <property type="match status" value="1"/>
</dbReference>
<comment type="caution">
    <text evidence="6">The sequence shown here is derived from an EMBL/GenBank/DDBJ whole genome shotgun (WGS) entry which is preliminary data.</text>
</comment>
<dbReference type="EMBL" id="JAHQCS010000151">
    <property type="protein sequence ID" value="MBU9713753.1"/>
    <property type="molecule type" value="Genomic_DNA"/>
</dbReference>
<keyword evidence="7" id="KW-1185">Reference proteome</keyword>
<feature type="domain" description="Pyrroline-5-carboxylate reductase catalytic N-terminal" evidence="4">
    <location>
        <begin position="5"/>
        <end position="101"/>
    </location>
</feature>
<dbReference type="HAMAP" id="MF_01925">
    <property type="entry name" value="P5C_reductase"/>
    <property type="match status" value="1"/>
</dbReference>
<organism evidence="6 7">
    <name type="scientific">Evansella tamaricis</name>
    <dbReference type="NCBI Taxonomy" id="2069301"/>
    <lineage>
        <taxon>Bacteria</taxon>
        <taxon>Bacillati</taxon>
        <taxon>Bacillota</taxon>
        <taxon>Bacilli</taxon>
        <taxon>Bacillales</taxon>
        <taxon>Bacillaceae</taxon>
        <taxon>Evansella</taxon>
    </lineage>
</organism>
<reference evidence="6 7" key="1">
    <citation type="submission" date="2021-06" db="EMBL/GenBank/DDBJ databases">
        <title>Bacillus sp. RD4P76, an endophyte from a halophyte.</title>
        <authorList>
            <person name="Sun J.-Q."/>
        </authorList>
    </citation>
    <scope>NUCLEOTIDE SEQUENCE [LARGE SCALE GENOMIC DNA]</scope>
    <source>
        <strain evidence="6 7">CGMCC 1.15917</strain>
    </source>
</reference>
<dbReference type="NCBIfam" id="TIGR00112">
    <property type="entry name" value="proC"/>
    <property type="match status" value="1"/>
</dbReference>
<evidence type="ECO:0000256" key="1">
    <source>
        <dbReference type="HAMAP-Rule" id="MF_01925"/>
    </source>
</evidence>
<evidence type="ECO:0000256" key="2">
    <source>
        <dbReference type="NCBIfam" id="TIGR00112"/>
    </source>
</evidence>
<comment type="catalytic activity">
    <reaction evidence="1">
        <text>L-proline + NAD(+) = (S)-1-pyrroline-5-carboxylate + NADH + 2 H(+)</text>
        <dbReference type="Rhea" id="RHEA:14105"/>
        <dbReference type="ChEBI" id="CHEBI:15378"/>
        <dbReference type="ChEBI" id="CHEBI:17388"/>
        <dbReference type="ChEBI" id="CHEBI:57540"/>
        <dbReference type="ChEBI" id="CHEBI:57945"/>
        <dbReference type="ChEBI" id="CHEBI:60039"/>
        <dbReference type="EC" id="1.5.1.2"/>
    </reaction>
</comment>
<comment type="subcellular location">
    <subcellularLocation>
        <location evidence="1">Cytoplasm</location>
    </subcellularLocation>
</comment>
<dbReference type="PROSITE" id="PS00521">
    <property type="entry name" value="P5CR"/>
    <property type="match status" value="1"/>
</dbReference>
<proteinExistence type="inferred from homology"/>
<dbReference type="PANTHER" id="PTHR11645:SF49">
    <property type="entry name" value="PYRROLINE-5-CARBOXYLATE REDUCTASE 1"/>
    <property type="match status" value="1"/>
</dbReference>
<evidence type="ECO:0000313" key="6">
    <source>
        <dbReference type="EMBL" id="MBU9713753.1"/>
    </source>
</evidence>
<dbReference type="InterPro" id="IPR029036">
    <property type="entry name" value="P5CR_dimer"/>
</dbReference>
<sequence>MMTKLLIIGAGRMAEAVISGLVNKKNSTIQCDDIMVGNKSDKERLHYLKNTYSVKITTDWETEIVHSDVLLIASPPETHETMASIIKDKISGQLVITVAAGIDPSYLEKRLVPGTPVCWIMPNTAAQLGQSMSIYTCGQNVSSEHRTIIDMILSSIGEAEELSEQQVHDLTAITGSAPAFFYTFVQALETAAQDYGISKGQARNLVIKMVRGSVTMLENGGEPEELIAQVASPGGSTAKGLEVLEESHFKRILLESVKATNKHARSQGDKV</sequence>
<feature type="domain" description="Pyrroline-5-carboxylate reductase dimerisation" evidence="5">
    <location>
        <begin position="164"/>
        <end position="265"/>
    </location>
</feature>
<dbReference type="InterPro" id="IPR000304">
    <property type="entry name" value="Pyrroline-COOH_reductase"/>
</dbReference>
<comment type="pathway">
    <text evidence="1 3">Amino-acid biosynthesis; L-proline biosynthesis; L-proline from L-glutamate 5-semialdehyde: step 1/1.</text>
</comment>
<evidence type="ECO:0000259" key="5">
    <source>
        <dbReference type="Pfam" id="PF14748"/>
    </source>
</evidence>
<keyword evidence="1" id="KW-0963">Cytoplasm</keyword>
<dbReference type="Proteomes" id="UP000784880">
    <property type="component" value="Unassembled WGS sequence"/>
</dbReference>
<keyword evidence="1 3" id="KW-0521">NADP</keyword>
<comment type="function">
    <text evidence="1">Catalyzes the reduction of 1-pyrroline-5-carboxylate (PCA) to L-proline.</text>
</comment>
<protein>
    <recommendedName>
        <fullName evidence="1 2">Pyrroline-5-carboxylate reductase</fullName>
        <shortName evidence="1">P5C reductase</shortName>
        <shortName evidence="1">P5CR</shortName>
        <ecNumber evidence="1 2">1.5.1.2</ecNumber>
    </recommendedName>
    <alternativeName>
        <fullName evidence="1">PCA reductase</fullName>
    </alternativeName>
</protein>
<evidence type="ECO:0000313" key="7">
    <source>
        <dbReference type="Proteomes" id="UP000784880"/>
    </source>
</evidence>
<dbReference type="EC" id="1.5.1.2" evidence="1 2"/>
<evidence type="ECO:0000259" key="4">
    <source>
        <dbReference type="Pfam" id="PF03807"/>
    </source>
</evidence>
<dbReference type="InterPro" id="IPR028939">
    <property type="entry name" value="P5C_Rdtase_cat_N"/>
</dbReference>
<dbReference type="PANTHER" id="PTHR11645">
    <property type="entry name" value="PYRROLINE-5-CARBOXYLATE REDUCTASE"/>
    <property type="match status" value="1"/>
</dbReference>
<keyword evidence="1 3" id="KW-0641">Proline biosynthesis</keyword>
<evidence type="ECO:0000256" key="3">
    <source>
        <dbReference type="RuleBase" id="RU003903"/>
    </source>
</evidence>
<dbReference type="GO" id="GO:0004735">
    <property type="term" value="F:pyrroline-5-carboxylate reductase activity"/>
    <property type="evidence" value="ECO:0007669"/>
    <property type="project" value="UniProtKB-EC"/>
</dbReference>